<accession>A0ABQ2KP10</accession>
<dbReference type="SUPFAM" id="SSF52058">
    <property type="entry name" value="L domain-like"/>
    <property type="match status" value="1"/>
</dbReference>
<dbReference type="InterPro" id="IPR032675">
    <property type="entry name" value="LRR_dom_sf"/>
</dbReference>
<dbReference type="EMBL" id="BMLM01000002">
    <property type="protein sequence ID" value="GGN88653.1"/>
    <property type="molecule type" value="Genomic_DNA"/>
</dbReference>
<organism evidence="1 2">
    <name type="scientific">Agrococcus terreus</name>
    <dbReference type="NCBI Taxonomy" id="574649"/>
    <lineage>
        <taxon>Bacteria</taxon>
        <taxon>Bacillati</taxon>
        <taxon>Actinomycetota</taxon>
        <taxon>Actinomycetes</taxon>
        <taxon>Micrococcales</taxon>
        <taxon>Microbacteriaceae</taxon>
        <taxon>Agrococcus</taxon>
    </lineage>
</organism>
<evidence type="ECO:0008006" key="3">
    <source>
        <dbReference type="Google" id="ProtNLM"/>
    </source>
</evidence>
<reference evidence="2" key="1">
    <citation type="journal article" date="2019" name="Int. J. Syst. Evol. Microbiol.">
        <title>The Global Catalogue of Microorganisms (GCM) 10K type strain sequencing project: providing services to taxonomists for standard genome sequencing and annotation.</title>
        <authorList>
            <consortium name="The Broad Institute Genomics Platform"/>
            <consortium name="The Broad Institute Genome Sequencing Center for Infectious Disease"/>
            <person name="Wu L."/>
            <person name="Ma J."/>
        </authorList>
    </citation>
    <scope>NUCLEOTIDE SEQUENCE [LARGE SCALE GENOMIC DNA]</scope>
    <source>
        <strain evidence="2">CGMCC 1.6960</strain>
    </source>
</reference>
<evidence type="ECO:0000313" key="2">
    <source>
        <dbReference type="Proteomes" id="UP000626982"/>
    </source>
</evidence>
<keyword evidence="2" id="KW-1185">Reference proteome</keyword>
<dbReference type="Gene3D" id="3.80.10.10">
    <property type="entry name" value="Ribonuclease Inhibitor"/>
    <property type="match status" value="1"/>
</dbReference>
<dbReference type="RefSeq" id="WP_188718582.1">
    <property type="nucleotide sequence ID" value="NZ_BAABBD010000003.1"/>
</dbReference>
<evidence type="ECO:0000313" key="1">
    <source>
        <dbReference type="EMBL" id="GGN88653.1"/>
    </source>
</evidence>
<sequence length="257" mass="28470">MSIFDLPLRTEEGPWTTEVVSRVSGSGLLATTLTRGVSSLSSIVAAPGLAQAVKEMNLLVGAKSRLDGIEAFENLRTLVISGPLRPQSASLPASVERYLGPIWSPLVRAPGLKNLDNYDSKFAFDELIVESPLEHLDLKRAKSLRSLPKLASPELLRTLRITDTRHLDLRGIRECTNLENLILGDIKMLTNWGELRSLPALKTLTLEWVAGVDTPATLIDLLHVRNGAIYESRAFPEALRLEARRRLGNRYDDSWLV</sequence>
<protein>
    <recommendedName>
        <fullName evidence="3">Leucine-rich repeat domain-containing protein</fullName>
    </recommendedName>
</protein>
<name>A0ABQ2KP10_9MICO</name>
<proteinExistence type="predicted"/>
<gene>
    <name evidence="1" type="ORF">GCM10010968_24480</name>
</gene>
<comment type="caution">
    <text evidence="1">The sequence shown here is derived from an EMBL/GenBank/DDBJ whole genome shotgun (WGS) entry which is preliminary data.</text>
</comment>
<dbReference type="Proteomes" id="UP000626982">
    <property type="component" value="Unassembled WGS sequence"/>
</dbReference>